<dbReference type="EMBL" id="JABXXP010000007">
    <property type="protein sequence ID" value="NVN09880.1"/>
    <property type="molecule type" value="Genomic_DNA"/>
</dbReference>
<dbReference type="AlphaFoldDB" id="A0A7Y7M3N1"/>
<feature type="non-terminal residue" evidence="2">
    <location>
        <position position="249"/>
    </location>
</feature>
<evidence type="ECO:0000313" key="3">
    <source>
        <dbReference type="Proteomes" id="UP000534870"/>
    </source>
</evidence>
<evidence type="ECO:0000256" key="1">
    <source>
        <dbReference type="SAM" id="MobiDB-lite"/>
    </source>
</evidence>
<feature type="compositionally biased region" description="Polar residues" evidence="1">
    <location>
        <begin position="139"/>
        <end position="154"/>
    </location>
</feature>
<comment type="caution">
    <text evidence="2">The sequence shown here is derived from an EMBL/GenBank/DDBJ whole genome shotgun (WGS) entry which is preliminary data.</text>
</comment>
<organism evidence="2 3">
    <name type="scientific">Nguyenibacter vanlangensis</name>
    <dbReference type="NCBI Taxonomy" id="1216886"/>
    <lineage>
        <taxon>Bacteria</taxon>
        <taxon>Pseudomonadati</taxon>
        <taxon>Pseudomonadota</taxon>
        <taxon>Alphaproteobacteria</taxon>
        <taxon>Acetobacterales</taxon>
        <taxon>Acetobacteraceae</taxon>
        <taxon>Nguyenibacter</taxon>
    </lineage>
</organism>
<dbReference type="Proteomes" id="UP000534870">
    <property type="component" value="Unassembled WGS sequence"/>
</dbReference>
<feature type="compositionally biased region" description="Low complexity" evidence="1">
    <location>
        <begin position="27"/>
        <end position="44"/>
    </location>
</feature>
<accession>A0A7Y7M3N1</accession>
<proteinExistence type="predicted"/>
<feature type="region of interest" description="Disordered" evidence="1">
    <location>
        <begin position="1"/>
        <end position="173"/>
    </location>
</feature>
<feature type="compositionally biased region" description="Low complexity" evidence="1">
    <location>
        <begin position="196"/>
        <end position="214"/>
    </location>
</feature>
<dbReference type="RefSeq" id="WP_176638676.1">
    <property type="nucleotide sequence ID" value="NZ_JABXXP010000007.1"/>
</dbReference>
<gene>
    <name evidence="2" type="ORF">HUK84_01735</name>
</gene>
<name>A0A7Y7M3N1_9PROT</name>
<feature type="region of interest" description="Disordered" evidence="1">
    <location>
        <begin position="195"/>
        <end position="249"/>
    </location>
</feature>
<sequence length="249" mass="23758">MGITVAKASTMAEQVQDSSSPGVPLIAPSRKPAAAGAPASAAGKRAAEQRGFFGTILKNASQAQDDGSQEGGRVTGDPAPEAAPESVPKSDPKSARGPATDRGAGTPAGAVPDSAVLVASTAEDAGPMQTAQPAAVALSTPSMGTPSADTQSAGKSGKDRSSPPAASANVTDANQAPQNLLAVVLTQMVASLQNLSSTPGATGGETPAGTGASPQAAGSVSSGDSPAGGVSLAGIVAEAAPTDTTQPPA</sequence>
<feature type="compositionally biased region" description="Polar residues" evidence="1">
    <location>
        <begin position="11"/>
        <end position="21"/>
    </location>
</feature>
<reference evidence="2 3" key="1">
    <citation type="submission" date="2020-06" db="EMBL/GenBank/DDBJ databases">
        <title>Description of novel acetic acid bacteria.</title>
        <authorList>
            <person name="Sombolestani A."/>
        </authorList>
    </citation>
    <scope>NUCLEOTIDE SEQUENCE [LARGE SCALE GENOMIC DNA]</scope>
    <source>
        <strain evidence="2 3">LMG 31431</strain>
    </source>
</reference>
<protein>
    <submittedName>
        <fullName evidence="2">Uncharacterized protein</fullName>
    </submittedName>
</protein>
<evidence type="ECO:0000313" key="2">
    <source>
        <dbReference type="EMBL" id="NVN09880.1"/>
    </source>
</evidence>